<feature type="region of interest" description="Disordered" evidence="2">
    <location>
        <begin position="1447"/>
        <end position="1508"/>
    </location>
</feature>
<dbReference type="PANTHER" id="PTHR47022:SF1">
    <property type="entry name" value="BTB AND MATH DOMAIN-CONTAINING PROTEIN 36-RELATED"/>
    <property type="match status" value="1"/>
</dbReference>
<reference evidence="4" key="1">
    <citation type="submission" date="2020-09" db="EMBL/GenBank/DDBJ databases">
        <authorList>
            <person name="Kikuchi T."/>
        </authorList>
    </citation>
    <scope>NUCLEOTIDE SEQUENCE</scope>
    <source>
        <strain evidence="4">SH1</strain>
    </source>
</reference>
<feature type="compositionally biased region" description="Basic and acidic residues" evidence="2">
    <location>
        <begin position="608"/>
        <end position="619"/>
    </location>
</feature>
<evidence type="ECO:0000313" key="4">
    <source>
        <dbReference type="EMBL" id="CAD5216821.1"/>
    </source>
</evidence>
<dbReference type="InterPro" id="IPR002083">
    <property type="entry name" value="MATH/TRAF_dom"/>
</dbReference>
<name>A0A811KNA9_9BILA</name>
<feature type="domain" description="MATH" evidence="3">
    <location>
        <begin position="361"/>
        <end position="490"/>
    </location>
</feature>
<dbReference type="Pfam" id="PF22486">
    <property type="entry name" value="MATH_2"/>
    <property type="match status" value="1"/>
</dbReference>
<dbReference type="OrthoDB" id="289038at2759"/>
<organism evidence="4 5">
    <name type="scientific">Bursaphelenchus okinawaensis</name>
    <dbReference type="NCBI Taxonomy" id="465554"/>
    <lineage>
        <taxon>Eukaryota</taxon>
        <taxon>Metazoa</taxon>
        <taxon>Ecdysozoa</taxon>
        <taxon>Nematoda</taxon>
        <taxon>Chromadorea</taxon>
        <taxon>Rhabditida</taxon>
        <taxon>Tylenchina</taxon>
        <taxon>Tylenchomorpha</taxon>
        <taxon>Aphelenchoidea</taxon>
        <taxon>Aphelenchoididae</taxon>
        <taxon>Bursaphelenchus</taxon>
    </lineage>
</organism>
<dbReference type="PROSITE" id="PS50144">
    <property type="entry name" value="MATH"/>
    <property type="match status" value="1"/>
</dbReference>
<dbReference type="PANTHER" id="PTHR47022">
    <property type="entry name" value="BTB AND MATH DOMAIN-CONTAINING PROTEIN 36-RELATED"/>
    <property type="match status" value="1"/>
</dbReference>
<feature type="coiled-coil region" evidence="1">
    <location>
        <begin position="1149"/>
        <end position="1347"/>
    </location>
</feature>
<evidence type="ECO:0000256" key="1">
    <source>
        <dbReference type="SAM" id="Coils"/>
    </source>
</evidence>
<evidence type="ECO:0000259" key="3">
    <source>
        <dbReference type="PROSITE" id="PS50144"/>
    </source>
</evidence>
<feature type="region of interest" description="Disordered" evidence="2">
    <location>
        <begin position="1"/>
        <end position="78"/>
    </location>
</feature>
<dbReference type="EMBL" id="CAJFCW020000003">
    <property type="protein sequence ID" value="CAG9106679.1"/>
    <property type="molecule type" value="Genomic_DNA"/>
</dbReference>
<feature type="compositionally biased region" description="Polar residues" evidence="2">
    <location>
        <begin position="1464"/>
        <end position="1477"/>
    </location>
</feature>
<comment type="caution">
    <text evidence="4">The sequence shown here is derived from an EMBL/GenBank/DDBJ whole genome shotgun (WGS) entry which is preliminary data.</text>
</comment>
<gene>
    <name evidence="4" type="ORF">BOKJ2_LOCUS6779</name>
</gene>
<dbReference type="SUPFAM" id="SSF49599">
    <property type="entry name" value="TRAF domain-like"/>
    <property type="match status" value="1"/>
</dbReference>
<dbReference type="Proteomes" id="UP000614601">
    <property type="component" value="Unassembled WGS sequence"/>
</dbReference>
<dbReference type="SMART" id="SM00061">
    <property type="entry name" value="MATH"/>
    <property type="match status" value="1"/>
</dbReference>
<dbReference type="Proteomes" id="UP000783686">
    <property type="component" value="Unassembled WGS sequence"/>
</dbReference>
<accession>A0A811KNA9</accession>
<dbReference type="EMBL" id="CAJFDH010000003">
    <property type="protein sequence ID" value="CAD5216821.1"/>
    <property type="molecule type" value="Genomic_DNA"/>
</dbReference>
<feature type="region of interest" description="Disordered" evidence="2">
    <location>
        <begin position="591"/>
        <end position="639"/>
    </location>
</feature>
<keyword evidence="5" id="KW-1185">Reference proteome</keyword>
<proteinExistence type="predicted"/>
<feature type="compositionally biased region" description="Polar residues" evidence="2">
    <location>
        <begin position="621"/>
        <end position="637"/>
    </location>
</feature>
<feature type="region of interest" description="Disordered" evidence="2">
    <location>
        <begin position="909"/>
        <end position="971"/>
    </location>
</feature>
<dbReference type="Gene3D" id="2.60.210.10">
    <property type="entry name" value="Apoptosis, Tumor Necrosis Factor Receptor Associated Protein 2, Chain A"/>
    <property type="match status" value="1"/>
</dbReference>
<feature type="compositionally biased region" description="Acidic residues" evidence="2">
    <location>
        <begin position="46"/>
        <end position="63"/>
    </location>
</feature>
<dbReference type="InterPro" id="IPR008974">
    <property type="entry name" value="TRAF-like"/>
</dbReference>
<feature type="compositionally biased region" description="Polar residues" evidence="2">
    <location>
        <begin position="1447"/>
        <end position="1456"/>
    </location>
</feature>
<feature type="compositionally biased region" description="Polar residues" evidence="2">
    <location>
        <begin position="27"/>
        <end position="42"/>
    </location>
</feature>
<sequence>MNEVVNHDEAGSSSQPKSKARTRHRSGTQSSSCTSQEDSNVSVYGDDYEEDEEVEDVDDEEPESSTSHDRTGVGSADYRTAANATPSRYDSDLNTAGLQLAFDFWRASDDPSMKKLSERELQELFSKAPDQLQRLHQQLIGNFDPSNFDQQPGSYLGLSGDQDNGETRRNGGQNNMATNYNNPLSQTNMFNQQFINNISHTLGPTLAAALSGGNIQPGQRNGVADSLNQLTGQQNQELLNTLAANPALVPFINYASVLNNPLQQFDPNTVALTNKFVQMAKEAHEAAASTSTFDHEDGRHRSVLLQTTPDCEYPPFSAFRIAQQHNPPMMFVDHGSQVAYFNFADLPSNKTTIQVEESKPEGTLRLVIQNFSNMADTVRGPSKIVQNVPWRIMIMPRQHIVQKKGTQKCLGFFLQCCPDAYSESWSCSAAAELRLISQKQAVPNFSRKTNHNYTSKENDWGYSCFMTWADILDEQQGYIHNDTVILEVHVKAEAAKNVMSLEDFRKKINGYIRLASLQCERGLIDKAIECNSMATKMCKDKDPECQRKLQSQNADLVARKLKQSIARIERGSDTAAETDATNNVAALRIAMTSSGTQRNSGIQKPRRKDTEKKRSKDESQDLASNGSINDTKSTDGTTRGLLDDFDEDDVSFCDNPEHDAKCNCHHTDKTERHGDLSLESLEHNHELNGEECEVLNQFDGKGTLEAFEELVANESTLTRRLIDVMFSTPKHKAALLAAVDRARNGVSTCVEEADKFSIPMRFELLSRSLICDGGFTFADIVEKESNALLKIIKEQAACAANPNLWLEEARKLVEDEKLHAIPNEPLFELTKSEMARLQKKICGEKDFSASSQQNAECQTDFPAVYRNTENGYSLPMYMRNQPFVQPFPNAMLHAMNLNDSFMQLNALKQQQASTPIMPRRTLTPRTKKNKGQDIVDQAGDAPLPAQNGPEKKENRKRKERPSSVQNEAKENVENLNFVTMAKLENGDLLNQPIANLLSAAGPIDNVEVIQNLVKQAYGVPDGSFDAASNEGLSRYAAKTMEALAKTGNMFAACLKHIQEGIKTNAELRNFNEYGRALEMLTKMCADNKLNNVPKFSLSDGPTQPGPEIHPFFQLAQDPEGERKYCAYIDGKLSFMFYPFRTGPSLIVIAKEVHTFIQRLQNRFNELQREMESVKKERNNLIKDKCNLQKGEKTLQEKVETLKQDNAKLNTQVKHLEKKVSNLHSDREDELQKHRSQVDHLKHEIAEKEAQHSRDVQSLNDVKKNYSKELSERQSQTQKLKDQLEEKNTLLKKFEAEKKTQRDFNNKLLERAKQAECANIELKTEHALAKLERAKADATSRAEEYEAKIVPNELTEEERTSLVVCVEAWKKTANECARLAEETSKECQRHLDMVKEGKLPSQLPKMNLHKPPPPPTVTPIVSARREPPPPPMNVITNPMMQGINKFTQSTPSSSQMNMAPHHNSSHAQQSAFRSMNSMNGPPPFGVPNPVGGPVGGPVQGPPFGNGSLQTQQMAPYMNQQRQPNMMFPPSNIPPIGSRHPPSQLHQQQPEPIFNRMEPRLDHFDPSAPGYNATRSCTPAEEAQLDRLRNVKSLWDKDISNSSGFGGSNHQRNGQIDPTLSIAQSVSQSAKYFPSANSFENTKQPVGTTANDIVPDLLRSAWGGDSIWSFNSQG</sequence>
<evidence type="ECO:0000313" key="5">
    <source>
        <dbReference type="Proteomes" id="UP000614601"/>
    </source>
</evidence>
<evidence type="ECO:0000256" key="2">
    <source>
        <dbReference type="SAM" id="MobiDB-lite"/>
    </source>
</evidence>
<protein>
    <recommendedName>
        <fullName evidence="3">MATH domain-containing protein</fullName>
    </recommendedName>
</protein>
<feature type="region of interest" description="Disordered" evidence="2">
    <location>
        <begin position="145"/>
        <end position="174"/>
    </location>
</feature>
<feature type="compositionally biased region" description="Basic and acidic residues" evidence="2">
    <location>
        <begin position="1"/>
        <end position="10"/>
    </location>
</feature>
<keyword evidence="1" id="KW-0175">Coiled coil</keyword>
<feature type="compositionally biased region" description="Polar residues" evidence="2">
    <location>
        <begin position="591"/>
        <end position="602"/>
    </location>
</feature>